<name>A0A0R0LXL3_9MICR</name>
<dbReference type="OrthoDB" id="2195483at2759"/>
<dbReference type="Gene3D" id="3.30.420.10">
    <property type="entry name" value="Ribonuclease H-like superfamily/Ribonuclease H"/>
    <property type="match status" value="1"/>
</dbReference>
<proteinExistence type="predicted"/>
<dbReference type="VEuPathDB" id="MicrosporidiaDB:M153_3940006525"/>
<protein>
    <submittedName>
        <fullName evidence="1">Transposase</fullName>
    </submittedName>
</protein>
<dbReference type="Proteomes" id="UP000051530">
    <property type="component" value="Unassembled WGS sequence"/>
</dbReference>
<keyword evidence="2" id="KW-1185">Reference proteome</keyword>
<gene>
    <name evidence="1" type="ORF">M153_3940006525</name>
</gene>
<sequence length="100" mass="11918">LLLLPPYSPFLNTIENLFSQWKENIRQGTPQTTEQLFSLIHMAVSLITRQNCRNYYTRMIGFLLQAQNSEIILDDSLNSYKVKYLFIFLKFPIDWQIKNQ</sequence>
<dbReference type="GO" id="GO:0003676">
    <property type="term" value="F:nucleic acid binding"/>
    <property type="evidence" value="ECO:0007669"/>
    <property type="project" value="InterPro"/>
</dbReference>
<dbReference type="InterPro" id="IPR036397">
    <property type="entry name" value="RNaseH_sf"/>
</dbReference>
<evidence type="ECO:0000313" key="2">
    <source>
        <dbReference type="Proteomes" id="UP000051530"/>
    </source>
</evidence>
<reference evidence="1 2" key="1">
    <citation type="submission" date="2015-07" db="EMBL/GenBank/DDBJ databases">
        <title>The genome of Pseudoloma neurophilia, a relevant intracellular parasite of the zebrafish.</title>
        <authorList>
            <person name="Ndikumana S."/>
            <person name="Pelin A."/>
            <person name="Sanders J."/>
            <person name="Corradi N."/>
        </authorList>
    </citation>
    <scope>NUCLEOTIDE SEQUENCE [LARGE SCALE GENOMIC DNA]</scope>
    <source>
        <strain evidence="1 2">MK1</strain>
    </source>
</reference>
<dbReference type="AlphaFoldDB" id="A0A0R0LXL3"/>
<feature type="non-terminal residue" evidence="1">
    <location>
        <position position="1"/>
    </location>
</feature>
<evidence type="ECO:0000313" key="1">
    <source>
        <dbReference type="EMBL" id="KRH94066.1"/>
    </source>
</evidence>
<organism evidence="1 2">
    <name type="scientific">Pseudoloma neurophilia</name>
    <dbReference type="NCBI Taxonomy" id="146866"/>
    <lineage>
        <taxon>Eukaryota</taxon>
        <taxon>Fungi</taxon>
        <taxon>Fungi incertae sedis</taxon>
        <taxon>Microsporidia</taxon>
        <taxon>Pseudoloma</taxon>
    </lineage>
</organism>
<comment type="caution">
    <text evidence="1">The sequence shown here is derived from an EMBL/GenBank/DDBJ whole genome shotgun (WGS) entry which is preliminary data.</text>
</comment>
<accession>A0A0R0LXL3</accession>
<dbReference type="EMBL" id="LGUB01000143">
    <property type="protein sequence ID" value="KRH94066.1"/>
    <property type="molecule type" value="Genomic_DNA"/>
</dbReference>